<dbReference type="GO" id="GO:0016787">
    <property type="term" value="F:hydrolase activity"/>
    <property type="evidence" value="ECO:0007669"/>
    <property type="project" value="UniProtKB-KW"/>
</dbReference>
<organism evidence="2 3">
    <name type="scientific">Bradyrhizobium ottawaense</name>
    <dbReference type="NCBI Taxonomy" id="931866"/>
    <lineage>
        <taxon>Bacteria</taxon>
        <taxon>Pseudomonadati</taxon>
        <taxon>Pseudomonadota</taxon>
        <taxon>Alphaproteobacteria</taxon>
        <taxon>Hyphomicrobiales</taxon>
        <taxon>Nitrobacteraceae</taxon>
        <taxon>Bradyrhizobium</taxon>
    </lineage>
</organism>
<gene>
    <name evidence="2" type="ORF">CIT37_14210</name>
</gene>
<evidence type="ECO:0000313" key="3">
    <source>
        <dbReference type="Proteomes" id="UP000215703"/>
    </source>
</evidence>
<protein>
    <submittedName>
        <fullName evidence="2">Alpha/beta hydrolase</fullName>
    </submittedName>
</protein>
<evidence type="ECO:0000259" key="1">
    <source>
        <dbReference type="Pfam" id="PF20408"/>
    </source>
</evidence>
<dbReference type="InterPro" id="IPR029058">
    <property type="entry name" value="AB_hydrolase_fold"/>
</dbReference>
<name>A0A2U8P669_9BRAD</name>
<proteinExistence type="predicted"/>
<dbReference type="KEGG" id="bot:CIT37_14210"/>
<dbReference type="InterPro" id="IPR026555">
    <property type="entry name" value="NSL3/Tex30"/>
</dbReference>
<evidence type="ECO:0000313" key="2">
    <source>
        <dbReference type="EMBL" id="AWL93221.1"/>
    </source>
</evidence>
<reference evidence="2 3" key="1">
    <citation type="journal article" date="2014" name="Int. J. Syst. Evol. Microbiol.">
        <title>Bradyrhizobium ottawaense sp. nov., a symbiotic nitrogen fixing bacterium from root nodules of soybeans in Canada.</title>
        <authorList>
            <person name="Yu X."/>
            <person name="Cloutier S."/>
            <person name="Tambong J.T."/>
            <person name="Bromfield E.S."/>
        </authorList>
    </citation>
    <scope>NUCLEOTIDE SEQUENCE [LARGE SCALE GENOMIC DNA]</scope>
    <source>
        <strain evidence="2 3">OO99</strain>
    </source>
</reference>
<reference evidence="2 3" key="2">
    <citation type="journal article" date="2017" name="Syst. Appl. Microbiol.">
        <title>Soybeans inoculated with root zone soils of Canadian native legumes harbour diverse and novel Bradyrhizobium spp. that possess agricultural potential.</title>
        <authorList>
            <person name="Bromfield E.S.P."/>
            <person name="Cloutier S."/>
            <person name="Tambong J.T."/>
            <person name="Tran Thi T.V."/>
        </authorList>
    </citation>
    <scope>NUCLEOTIDE SEQUENCE [LARGE SCALE GENOMIC DNA]</scope>
    <source>
        <strain evidence="2 3">OO99</strain>
    </source>
</reference>
<accession>A0A2U8P669</accession>
<dbReference type="Gene3D" id="3.40.50.1820">
    <property type="entry name" value="alpha/beta hydrolase"/>
    <property type="match status" value="1"/>
</dbReference>
<sequence>MTLPRRPGRRLSGCLILATKTQELKLEIERIGTVSAILTQPDNARACYVLAHGAGADMRHAFMEKVAAGLADRGIATFRFNFPYMEEKKGRPDQPAVAHAAIRAAVAEAARLCPGVTLVAGGKSFGGRMTSQAQSKAPLPDVKGLAFLGFPLHADKKPSSERAEHLAGVTIPMLFLQGTRDGLADLSYLKPVVEKLGPKKATLHEIEGGDHSFAVLKKSGRSNDEALTEVLNALVAWIDTLA</sequence>
<dbReference type="InterPro" id="IPR046879">
    <property type="entry name" value="KANL3/Tex30_Abhydrolase"/>
</dbReference>
<dbReference type="Pfam" id="PF20408">
    <property type="entry name" value="Abhydrolase_11"/>
    <property type="match status" value="1"/>
</dbReference>
<dbReference type="SUPFAM" id="SSF53474">
    <property type="entry name" value="alpha/beta-Hydrolases"/>
    <property type="match status" value="1"/>
</dbReference>
<dbReference type="Proteomes" id="UP000215703">
    <property type="component" value="Chromosome"/>
</dbReference>
<dbReference type="PANTHER" id="PTHR13136:SF11">
    <property type="entry name" value="TESTIS-EXPRESSED PROTEIN 30"/>
    <property type="match status" value="1"/>
</dbReference>
<feature type="domain" description="KANL3/Tex30 alpha/beta hydrolase-like" evidence="1">
    <location>
        <begin position="45"/>
        <end position="238"/>
    </location>
</feature>
<dbReference type="EMBL" id="CP029425">
    <property type="protein sequence ID" value="AWL93221.1"/>
    <property type="molecule type" value="Genomic_DNA"/>
</dbReference>
<keyword evidence="2" id="KW-0378">Hydrolase</keyword>
<dbReference type="AlphaFoldDB" id="A0A2U8P669"/>
<dbReference type="PANTHER" id="PTHR13136">
    <property type="entry name" value="TESTIS DEVELOPMENT PROTEIN PRTD"/>
    <property type="match status" value="1"/>
</dbReference>